<proteinExistence type="predicted"/>
<evidence type="ECO:0000313" key="1">
    <source>
        <dbReference type="EMBL" id="KII74756.1"/>
    </source>
</evidence>
<accession>A0A0C2N548</accession>
<dbReference type="Proteomes" id="UP000031668">
    <property type="component" value="Unassembled WGS sequence"/>
</dbReference>
<protein>
    <submittedName>
        <fullName evidence="1">Uncharacterized protein</fullName>
    </submittedName>
</protein>
<organism evidence="1 2">
    <name type="scientific">Thelohanellus kitauei</name>
    <name type="common">Myxosporean</name>
    <dbReference type="NCBI Taxonomy" id="669202"/>
    <lineage>
        <taxon>Eukaryota</taxon>
        <taxon>Metazoa</taxon>
        <taxon>Cnidaria</taxon>
        <taxon>Myxozoa</taxon>
        <taxon>Myxosporea</taxon>
        <taxon>Bivalvulida</taxon>
        <taxon>Platysporina</taxon>
        <taxon>Myxobolidae</taxon>
        <taxon>Thelohanellus</taxon>
    </lineage>
</organism>
<sequence length="171" mass="19952">MLESTKFAQLPLYGRISSSHCQPLRKFHKCHEYSYAKRRTNVVFSEKPHQNTRRTPEDLIHSHLHEFMWRSWNPLGVYETFERVVTLGSEHSPQVSFIKSSRGNDLLVVMAIYSIKKRHGLGLLIGVVLSTKSRIVYVDVRRIEENSFHRRMNTGMVPILTKLMLVECSIK</sequence>
<keyword evidence="2" id="KW-1185">Reference proteome</keyword>
<evidence type="ECO:0000313" key="2">
    <source>
        <dbReference type="Proteomes" id="UP000031668"/>
    </source>
</evidence>
<dbReference type="AlphaFoldDB" id="A0A0C2N548"/>
<dbReference type="EMBL" id="JWZT01000284">
    <property type="protein sequence ID" value="KII74756.1"/>
    <property type="molecule type" value="Genomic_DNA"/>
</dbReference>
<name>A0A0C2N548_THEKT</name>
<gene>
    <name evidence="1" type="ORF">RF11_05892</name>
</gene>
<reference evidence="1 2" key="1">
    <citation type="journal article" date="2014" name="Genome Biol. Evol.">
        <title>The genome of the myxosporean Thelohanellus kitauei shows adaptations to nutrient acquisition within its fish host.</title>
        <authorList>
            <person name="Yang Y."/>
            <person name="Xiong J."/>
            <person name="Zhou Z."/>
            <person name="Huo F."/>
            <person name="Miao W."/>
            <person name="Ran C."/>
            <person name="Liu Y."/>
            <person name="Zhang J."/>
            <person name="Feng J."/>
            <person name="Wang M."/>
            <person name="Wang M."/>
            <person name="Wang L."/>
            <person name="Yao B."/>
        </authorList>
    </citation>
    <scope>NUCLEOTIDE SEQUENCE [LARGE SCALE GENOMIC DNA]</scope>
    <source>
        <strain evidence="1">Wuqing</strain>
    </source>
</reference>
<comment type="caution">
    <text evidence="1">The sequence shown here is derived from an EMBL/GenBank/DDBJ whole genome shotgun (WGS) entry which is preliminary data.</text>
</comment>